<accession>A0A8X6YFV6</accession>
<reference evidence="1" key="1">
    <citation type="submission" date="2020-08" db="EMBL/GenBank/DDBJ databases">
        <title>Multicomponent nature underlies the extraordinary mechanical properties of spider dragline silk.</title>
        <authorList>
            <person name="Kono N."/>
            <person name="Nakamura H."/>
            <person name="Mori M."/>
            <person name="Yoshida Y."/>
            <person name="Ohtoshi R."/>
            <person name="Malay A.D."/>
            <person name="Moran D.A.P."/>
            <person name="Tomita M."/>
            <person name="Numata K."/>
            <person name="Arakawa K."/>
        </authorList>
    </citation>
    <scope>NUCLEOTIDE SEQUENCE</scope>
</reference>
<organism evidence="1 2">
    <name type="scientific">Trichonephila inaurata madagascariensis</name>
    <dbReference type="NCBI Taxonomy" id="2747483"/>
    <lineage>
        <taxon>Eukaryota</taxon>
        <taxon>Metazoa</taxon>
        <taxon>Ecdysozoa</taxon>
        <taxon>Arthropoda</taxon>
        <taxon>Chelicerata</taxon>
        <taxon>Arachnida</taxon>
        <taxon>Araneae</taxon>
        <taxon>Araneomorphae</taxon>
        <taxon>Entelegynae</taxon>
        <taxon>Araneoidea</taxon>
        <taxon>Nephilidae</taxon>
        <taxon>Trichonephila</taxon>
        <taxon>Trichonephila inaurata</taxon>
    </lineage>
</organism>
<keyword evidence="2" id="KW-1185">Reference proteome</keyword>
<comment type="caution">
    <text evidence="1">The sequence shown here is derived from an EMBL/GenBank/DDBJ whole genome shotgun (WGS) entry which is preliminary data.</text>
</comment>
<dbReference type="AlphaFoldDB" id="A0A8X6YFV6"/>
<name>A0A8X6YFV6_9ARAC</name>
<protein>
    <submittedName>
        <fullName evidence="1">Uncharacterized protein</fullName>
    </submittedName>
</protein>
<evidence type="ECO:0000313" key="2">
    <source>
        <dbReference type="Proteomes" id="UP000886998"/>
    </source>
</evidence>
<gene>
    <name evidence="1" type="ORF">TNIN_459881</name>
</gene>
<proteinExistence type="predicted"/>
<dbReference type="Proteomes" id="UP000886998">
    <property type="component" value="Unassembled WGS sequence"/>
</dbReference>
<dbReference type="EMBL" id="BMAV01018926">
    <property type="protein sequence ID" value="GFY71558.1"/>
    <property type="molecule type" value="Genomic_DNA"/>
</dbReference>
<evidence type="ECO:0000313" key="1">
    <source>
        <dbReference type="EMBL" id="GFY71558.1"/>
    </source>
</evidence>
<sequence length="127" mass="14583">MVVEGFVPSGHQHIGTMKEEISVGARPDSKDLVQIQSRWPRVIGCYCGTIGLLLRTFPIILSNSLAQLIQHDISSGIITYQSLHKRVKQKHIWLCSPIIFFPYDIWFSTTFVGKRHFQRLTRCRIGM</sequence>